<dbReference type="Proteomes" id="UP000197619">
    <property type="component" value="Unassembled WGS sequence"/>
</dbReference>
<dbReference type="EMBL" id="MUZQ01000212">
    <property type="protein sequence ID" value="OWK55190.1"/>
    <property type="molecule type" value="Genomic_DNA"/>
</dbReference>
<sequence>MSSMFSKYVGELDADGLTIGDQPFTVRPLVLKKHRTGRITNYRFFRLSLGKKHLLF</sequence>
<organism evidence="1 2">
    <name type="scientific">Lonchura striata</name>
    <name type="common">white-rumped munia</name>
    <dbReference type="NCBI Taxonomy" id="40157"/>
    <lineage>
        <taxon>Eukaryota</taxon>
        <taxon>Metazoa</taxon>
        <taxon>Chordata</taxon>
        <taxon>Craniata</taxon>
        <taxon>Vertebrata</taxon>
        <taxon>Euteleostomi</taxon>
        <taxon>Archelosauria</taxon>
        <taxon>Archosauria</taxon>
        <taxon>Dinosauria</taxon>
        <taxon>Saurischia</taxon>
        <taxon>Theropoda</taxon>
        <taxon>Coelurosauria</taxon>
        <taxon>Aves</taxon>
        <taxon>Neognathae</taxon>
        <taxon>Neoaves</taxon>
        <taxon>Telluraves</taxon>
        <taxon>Australaves</taxon>
        <taxon>Passeriformes</taxon>
        <taxon>Passeroidea</taxon>
        <taxon>Estrildidae</taxon>
        <taxon>Estrildinae</taxon>
        <taxon>Lonchura</taxon>
    </lineage>
</organism>
<evidence type="ECO:0000313" key="1">
    <source>
        <dbReference type="EMBL" id="OWK55190.1"/>
    </source>
</evidence>
<proteinExistence type="predicted"/>
<dbReference type="AlphaFoldDB" id="A0A218UP52"/>
<reference evidence="1 2" key="1">
    <citation type="submission" date="2017-05" db="EMBL/GenBank/DDBJ databases">
        <title>Genome of assembly of the Bengalese finch, Lonchura striata domestica.</title>
        <authorList>
            <person name="Colquitt B.M."/>
            <person name="Brainard M.S."/>
        </authorList>
    </citation>
    <scope>NUCLEOTIDE SEQUENCE [LARGE SCALE GENOMIC DNA]</scope>
    <source>
        <strain evidence="1">White83orange57</strain>
    </source>
</reference>
<evidence type="ECO:0000313" key="2">
    <source>
        <dbReference type="Proteomes" id="UP000197619"/>
    </source>
</evidence>
<comment type="caution">
    <text evidence="1">The sequence shown here is derived from an EMBL/GenBank/DDBJ whole genome shotgun (WGS) entry which is preliminary data.</text>
</comment>
<gene>
    <name evidence="1" type="ORF">RLOC_00009994</name>
</gene>
<accession>A0A218UP52</accession>
<keyword evidence="2" id="KW-1185">Reference proteome</keyword>
<name>A0A218UP52_9PASE</name>
<protein>
    <submittedName>
        <fullName evidence="1">Uncharacterized protein</fullName>
    </submittedName>
</protein>